<gene>
    <name evidence="1" type="ORF">FEF09_22055</name>
</gene>
<dbReference type="Proteomes" id="UP000318815">
    <property type="component" value="Unassembled WGS sequence"/>
</dbReference>
<protein>
    <submittedName>
        <fullName evidence="1">Uncharacterized protein</fullName>
    </submittedName>
</protein>
<keyword evidence="2" id="KW-1185">Reference proteome</keyword>
<evidence type="ECO:0000313" key="2">
    <source>
        <dbReference type="Proteomes" id="UP000318815"/>
    </source>
</evidence>
<evidence type="ECO:0000313" key="1">
    <source>
        <dbReference type="EMBL" id="TWV97349.1"/>
    </source>
</evidence>
<dbReference type="AlphaFoldDB" id="A0A5C6LLX7"/>
<reference evidence="1 2" key="1">
    <citation type="submission" date="2019-08" db="EMBL/GenBank/DDBJ databases">
        <title>Whole genome sequencing of chitin degrading bacteria Chitinophaga pinensis YS16.</title>
        <authorList>
            <person name="Singh R.P."/>
            <person name="Manchanda G."/>
            <person name="Maurya I.K."/>
            <person name="Joshi N.K."/>
            <person name="Srivastava A.K."/>
        </authorList>
    </citation>
    <scope>NUCLEOTIDE SEQUENCE [LARGE SCALE GENOMIC DNA]</scope>
    <source>
        <strain evidence="1 2">YS-16</strain>
    </source>
</reference>
<organism evidence="1 2">
    <name type="scientific">Chitinophaga pinensis</name>
    <dbReference type="NCBI Taxonomy" id="79329"/>
    <lineage>
        <taxon>Bacteria</taxon>
        <taxon>Pseudomonadati</taxon>
        <taxon>Bacteroidota</taxon>
        <taxon>Chitinophagia</taxon>
        <taxon>Chitinophagales</taxon>
        <taxon>Chitinophagaceae</taxon>
        <taxon>Chitinophaga</taxon>
    </lineage>
</organism>
<proteinExistence type="predicted"/>
<dbReference type="OrthoDB" id="664457at2"/>
<comment type="caution">
    <text evidence="1">The sequence shown here is derived from an EMBL/GenBank/DDBJ whole genome shotgun (WGS) entry which is preliminary data.</text>
</comment>
<dbReference type="RefSeq" id="WP_146307112.1">
    <property type="nucleotide sequence ID" value="NZ_VOHS01000030.1"/>
</dbReference>
<sequence length="145" mass="15813">MSVFSITLESLSIITYKAYNPVEEKEDYSGELRVAAIIRVSAASKKVAVVIKAEGYIRTGKGTQMIPVGYIETLTEFLTETGTANVKAGRKPVALTAEMENYLIGIAYNSTRGLLCERGRNDLMGAIVLPLVAPEKIVREVLQDT</sequence>
<accession>A0A5C6LLX7</accession>
<name>A0A5C6LLX7_9BACT</name>
<dbReference type="EMBL" id="VOHS01000030">
    <property type="protein sequence ID" value="TWV97349.1"/>
    <property type="molecule type" value="Genomic_DNA"/>
</dbReference>